<feature type="region of interest" description="Disordered" evidence="6">
    <location>
        <begin position="274"/>
        <end position="308"/>
    </location>
</feature>
<name>A0A093ULN2_TALMA</name>
<organism evidence="9">
    <name type="scientific">Talaromyces marneffei PM1</name>
    <dbReference type="NCBI Taxonomy" id="1077442"/>
    <lineage>
        <taxon>Eukaryota</taxon>
        <taxon>Fungi</taxon>
        <taxon>Dikarya</taxon>
        <taxon>Ascomycota</taxon>
        <taxon>Pezizomycotina</taxon>
        <taxon>Eurotiomycetes</taxon>
        <taxon>Eurotiomycetidae</taxon>
        <taxon>Eurotiales</taxon>
        <taxon>Trichocomaceae</taxon>
        <taxon>Talaromyces</taxon>
        <taxon>Talaromyces sect. Talaromyces</taxon>
    </lineage>
</organism>
<keyword evidence="3 7" id="KW-1133">Transmembrane helix</keyword>
<dbReference type="InterPro" id="IPR049326">
    <property type="entry name" value="Rhodopsin_dom_fungi"/>
</dbReference>
<dbReference type="AlphaFoldDB" id="A0A093ULN2"/>
<gene>
    <name evidence="9" type="ORF">GQ26_0930030</name>
</gene>
<feature type="transmembrane region" description="Helical" evidence="7">
    <location>
        <begin position="63"/>
        <end position="81"/>
    </location>
</feature>
<feature type="transmembrane region" description="Helical" evidence="7">
    <location>
        <begin position="244"/>
        <end position="264"/>
    </location>
</feature>
<accession>A0A093ULN2</accession>
<feature type="transmembrane region" description="Helical" evidence="7">
    <location>
        <begin position="29"/>
        <end position="51"/>
    </location>
</feature>
<evidence type="ECO:0000256" key="4">
    <source>
        <dbReference type="ARBA" id="ARBA00023136"/>
    </source>
</evidence>
<evidence type="ECO:0000256" key="5">
    <source>
        <dbReference type="ARBA" id="ARBA00038359"/>
    </source>
</evidence>
<feature type="transmembrane region" description="Helical" evidence="7">
    <location>
        <begin position="136"/>
        <end position="154"/>
    </location>
</feature>
<dbReference type="GO" id="GO:0016020">
    <property type="term" value="C:membrane"/>
    <property type="evidence" value="ECO:0007669"/>
    <property type="project" value="UniProtKB-SubCell"/>
</dbReference>
<comment type="similarity">
    <text evidence="5">Belongs to the SAT4 family.</text>
</comment>
<evidence type="ECO:0000313" key="9">
    <source>
        <dbReference type="EMBL" id="KFX40840.1"/>
    </source>
</evidence>
<feature type="compositionally biased region" description="Basic and acidic residues" evidence="6">
    <location>
        <begin position="293"/>
        <end position="306"/>
    </location>
</feature>
<evidence type="ECO:0000256" key="6">
    <source>
        <dbReference type="SAM" id="MobiDB-lite"/>
    </source>
</evidence>
<evidence type="ECO:0000256" key="1">
    <source>
        <dbReference type="ARBA" id="ARBA00004141"/>
    </source>
</evidence>
<dbReference type="Pfam" id="PF20684">
    <property type="entry name" value="Fung_rhodopsin"/>
    <property type="match status" value="1"/>
</dbReference>
<feature type="transmembrane region" description="Helical" evidence="7">
    <location>
        <begin position="101"/>
        <end position="124"/>
    </location>
</feature>
<evidence type="ECO:0000259" key="8">
    <source>
        <dbReference type="Pfam" id="PF20684"/>
    </source>
</evidence>
<feature type="domain" description="Rhodopsin" evidence="8">
    <location>
        <begin position="47"/>
        <end position="266"/>
    </location>
</feature>
<dbReference type="EMBL" id="JPOX01000093">
    <property type="protein sequence ID" value="KFX40840.1"/>
    <property type="molecule type" value="Genomic_DNA"/>
</dbReference>
<sequence length="361" mass="39816">MSGTDLPALGSPSGMTPNFTHPRDALRTILFVTQCLCIPIVSILVVLRLYVRFRFQQQLGVDEYFSFVAWVMLTAGSVSKHGGGCYQWELYRSEVVEFLKISYIATLFYAPMALFVKVALLTLLARVFKPYRKWVIFIYVNLGVILTYPVSAYWNGTDSGGSCLNQGKVIVADSVMSVVTDLAILILPLPLTWSLQMPLEKKLKVIGLLSAGGLATGFSLYRLVMIVQDGQSPDQTMVFTRVVHLQEGAVGLICACLPALNVLISRTRKESSYYSKQESDNGSRLQLRNIRGSKSDHRPRINRNAEDGTAFGSDERVLISNADASHSVNDFSDPTPFDGVKSVAVSQSVEMTGTLTSWVGY</sequence>
<feature type="transmembrane region" description="Helical" evidence="7">
    <location>
        <begin position="174"/>
        <end position="193"/>
    </location>
</feature>
<evidence type="ECO:0000256" key="3">
    <source>
        <dbReference type="ARBA" id="ARBA00022989"/>
    </source>
</evidence>
<feature type="transmembrane region" description="Helical" evidence="7">
    <location>
        <begin position="205"/>
        <end position="224"/>
    </location>
</feature>
<dbReference type="PANTHER" id="PTHR33048:SF108">
    <property type="entry name" value="INTEGRAL MEMBRANE PROTEIN"/>
    <property type="match status" value="1"/>
</dbReference>
<proteinExistence type="inferred from homology"/>
<reference evidence="9" key="1">
    <citation type="journal article" date="2014" name="PLoS Genet.">
        <title>Signature Gene Expression Reveals Novel Clues to the Molecular Mechanisms of Dimorphic Transition in Penicillium marneffei.</title>
        <authorList>
            <person name="Yang E."/>
            <person name="Wang G."/>
            <person name="Cai J."/>
            <person name="Woo P.C."/>
            <person name="Lau S.K."/>
            <person name="Yuen K.-Y."/>
            <person name="Chow W.-N."/>
            <person name="Lin X."/>
        </authorList>
    </citation>
    <scope>NUCLEOTIDE SEQUENCE [LARGE SCALE GENOMIC DNA]</scope>
    <source>
        <strain evidence="9">PM1</strain>
    </source>
</reference>
<keyword evidence="4 7" id="KW-0472">Membrane</keyword>
<comment type="caution">
    <text evidence="9">The sequence shown here is derived from an EMBL/GenBank/DDBJ whole genome shotgun (WGS) entry which is preliminary data.</text>
</comment>
<dbReference type="PANTHER" id="PTHR33048">
    <property type="entry name" value="PTH11-LIKE INTEGRAL MEMBRANE PROTEIN (AFU_ORTHOLOGUE AFUA_5G11245)"/>
    <property type="match status" value="1"/>
</dbReference>
<dbReference type="InterPro" id="IPR052337">
    <property type="entry name" value="SAT4-like"/>
</dbReference>
<evidence type="ECO:0000256" key="2">
    <source>
        <dbReference type="ARBA" id="ARBA00022692"/>
    </source>
</evidence>
<evidence type="ECO:0000256" key="7">
    <source>
        <dbReference type="SAM" id="Phobius"/>
    </source>
</evidence>
<comment type="subcellular location">
    <subcellularLocation>
        <location evidence="1">Membrane</location>
        <topology evidence="1">Multi-pass membrane protein</topology>
    </subcellularLocation>
</comment>
<keyword evidence="2 7" id="KW-0812">Transmembrane</keyword>
<protein>
    <recommendedName>
        <fullName evidence="8">Rhodopsin domain-containing protein</fullName>
    </recommendedName>
</protein>